<dbReference type="AlphaFoldDB" id="A0A8G1QVT4"/>
<evidence type="ECO:0000313" key="1">
    <source>
        <dbReference type="EMBL" id="RAH54558.1"/>
    </source>
</evidence>
<keyword evidence="2" id="KW-1185">Reference proteome</keyword>
<dbReference type="GeneID" id="37158854"/>
<feature type="non-terminal residue" evidence="1">
    <location>
        <position position="1"/>
    </location>
</feature>
<dbReference type="RefSeq" id="XP_025512480.1">
    <property type="nucleotide sequence ID" value="XM_025655452.1"/>
</dbReference>
<feature type="non-terminal residue" evidence="1">
    <location>
        <position position="156"/>
    </location>
</feature>
<gene>
    <name evidence="1" type="ORF">BO85DRAFT_338177</name>
</gene>
<dbReference type="Proteomes" id="UP000249526">
    <property type="component" value="Unassembled WGS sequence"/>
</dbReference>
<sequence length="156" mass="17283">IKPPAPAIPSPGDRPRPCTLPSIDVEVYRPGQPEAVGITNTVLHIEAGVASEPRCISHDSWVKFLVEDCRYKSGTEDVYSLGVRELATQPINTANRLRMMLLKTKGQICRCEIRPKDHLYASPSNPASHLNNRNSLEAKGRCQPRLNFGKERGESP</sequence>
<evidence type="ECO:0000313" key="2">
    <source>
        <dbReference type="Proteomes" id="UP000249526"/>
    </source>
</evidence>
<protein>
    <submittedName>
        <fullName evidence="1">Uncharacterized protein</fullName>
    </submittedName>
</protein>
<proteinExistence type="predicted"/>
<name>A0A8G1QVT4_9EURO</name>
<accession>A0A8G1QVT4</accession>
<reference evidence="1 2" key="1">
    <citation type="submission" date="2018-02" db="EMBL/GenBank/DDBJ databases">
        <title>The genomes of Aspergillus section Nigri reveals drivers in fungal speciation.</title>
        <authorList>
            <consortium name="DOE Joint Genome Institute"/>
            <person name="Vesth T.C."/>
            <person name="Nybo J."/>
            <person name="Theobald S."/>
            <person name="Brandl J."/>
            <person name="Frisvad J.C."/>
            <person name="Nielsen K.F."/>
            <person name="Lyhne E.K."/>
            <person name="Kogle M.E."/>
            <person name="Kuo A."/>
            <person name="Riley R."/>
            <person name="Clum A."/>
            <person name="Nolan M."/>
            <person name="Lipzen A."/>
            <person name="Salamov A."/>
            <person name="Henrissat B."/>
            <person name="Wiebenga A."/>
            <person name="De vries R.P."/>
            <person name="Grigoriev I.V."/>
            <person name="Mortensen U.H."/>
            <person name="Andersen M.R."/>
            <person name="Baker S.E."/>
        </authorList>
    </citation>
    <scope>NUCLEOTIDE SEQUENCE [LARGE SCALE GENOMIC DNA]</scope>
    <source>
        <strain evidence="1 2">CBS 112811</strain>
    </source>
</reference>
<dbReference type="EMBL" id="KZ825072">
    <property type="protein sequence ID" value="RAH54558.1"/>
    <property type="molecule type" value="Genomic_DNA"/>
</dbReference>
<organism evidence="1 2">
    <name type="scientific">Aspergillus piperis CBS 112811</name>
    <dbReference type="NCBI Taxonomy" id="1448313"/>
    <lineage>
        <taxon>Eukaryota</taxon>
        <taxon>Fungi</taxon>
        <taxon>Dikarya</taxon>
        <taxon>Ascomycota</taxon>
        <taxon>Pezizomycotina</taxon>
        <taxon>Eurotiomycetes</taxon>
        <taxon>Eurotiomycetidae</taxon>
        <taxon>Eurotiales</taxon>
        <taxon>Aspergillaceae</taxon>
        <taxon>Aspergillus</taxon>
        <taxon>Aspergillus subgen. Circumdati</taxon>
    </lineage>
</organism>